<dbReference type="Proteomes" id="UP000216339">
    <property type="component" value="Unassembled WGS sequence"/>
</dbReference>
<accession>A0A271IYI6</accession>
<evidence type="ECO:0000313" key="1">
    <source>
        <dbReference type="EMBL" id="PAP75864.1"/>
    </source>
</evidence>
<organism evidence="1 2">
    <name type="scientific">Rubrivirga marina</name>
    <dbReference type="NCBI Taxonomy" id="1196024"/>
    <lineage>
        <taxon>Bacteria</taxon>
        <taxon>Pseudomonadati</taxon>
        <taxon>Rhodothermota</taxon>
        <taxon>Rhodothermia</taxon>
        <taxon>Rhodothermales</taxon>
        <taxon>Rubricoccaceae</taxon>
        <taxon>Rubrivirga</taxon>
    </lineage>
</organism>
<evidence type="ECO:0000313" key="2">
    <source>
        <dbReference type="Proteomes" id="UP000216339"/>
    </source>
</evidence>
<dbReference type="InterPro" id="IPR041881">
    <property type="entry name" value="PqqD_sf"/>
</dbReference>
<dbReference type="EMBL" id="MQWD01000001">
    <property type="protein sequence ID" value="PAP75864.1"/>
    <property type="molecule type" value="Genomic_DNA"/>
</dbReference>
<protein>
    <recommendedName>
        <fullName evidence="3">PqqD family protein</fullName>
    </recommendedName>
</protein>
<dbReference type="Gene3D" id="1.10.10.1150">
    <property type="entry name" value="Coenzyme PQQ synthesis protein D (PqqD)"/>
    <property type="match status" value="1"/>
</dbReference>
<dbReference type="OrthoDB" id="9800554at2"/>
<dbReference type="AlphaFoldDB" id="A0A271IYI6"/>
<dbReference type="Pfam" id="PF05402">
    <property type="entry name" value="PqqD"/>
    <property type="match status" value="1"/>
</dbReference>
<comment type="caution">
    <text evidence="1">The sequence shown here is derived from an EMBL/GenBank/DDBJ whole genome shotgun (WGS) entry which is preliminary data.</text>
</comment>
<keyword evidence="2" id="KW-1185">Reference proteome</keyword>
<sequence>MPTTLPPDTPLRRSDRAMHADVNGTAVMLDVEGGQYYGLNEVGTHIWGLLDAPATPAEIAADLPRHFAVEPAEAEAATWAFLADLLDRGMIEPA</sequence>
<dbReference type="RefSeq" id="WP_095509507.1">
    <property type="nucleotide sequence ID" value="NZ_MQWD01000001.1"/>
</dbReference>
<reference evidence="1 2" key="1">
    <citation type="submission" date="2016-11" db="EMBL/GenBank/DDBJ databases">
        <title>Study of marine rhodopsin-containing bacteria.</title>
        <authorList>
            <person name="Yoshizawa S."/>
            <person name="Kumagai Y."/>
            <person name="Kogure K."/>
        </authorList>
    </citation>
    <scope>NUCLEOTIDE SEQUENCE [LARGE SCALE GENOMIC DNA]</scope>
    <source>
        <strain evidence="1 2">SAORIC-28</strain>
    </source>
</reference>
<gene>
    <name evidence="1" type="ORF">BSZ37_05110</name>
</gene>
<name>A0A271IYI6_9BACT</name>
<dbReference type="InterPro" id="IPR008792">
    <property type="entry name" value="PQQD"/>
</dbReference>
<proteinExistence type="predicted"/>
<evidence type="ECO:0008006" key="3">
    <source>
        <dbReference type="Google" id="ProtNLM"/>
    </source>
</evidence>